<evidence type="ECO:0000256" key="12">
    <source>
        <dbReference type="SAM" id="Phobius"/>
    </source>
</evidence>
<evidence type="ECO:0000259" key="14">
    <source>
        <dbReference type="PROSITE" id="PS50885"/>
    </source>
</evidence>
<evidence type="ECO:0000256" key="5">
    <source>
        <dbReference type="ARBA" id="ARBA00022553"/>
    </source>
</evidence>
<accession>A0A3A9KC30</accession>
<evidence type="ECO:0000259" key="13">
    <source>
        <dbReference type="PROSITE" id="PS50109"/>
    </source>
</evidence>
<keyword evidence="6" id="KW-0808">Transferase</keyword>
<dbReference type="PROSITE" id="PS50109">
    <property type="entry name" value="HIS_KIN"/>
    <property type="match status" value="1"/>
</dbReference>
<feature type="transmembrane region" description="Helical" evidence="12">
    <location>
        <begin position="301"/>
        <end position="320"/>
    </location>
</feature>
<dbReference type="RefSeq" id="WP_110937340.1">
    <property type="nucleotide sequence ID" value="NZ_KZ614146.1"/>
</dbReference>
<dbReference type="PANTHER" id="PTHR34220">
    <property type="entry name" value="SENSOR HISTIDINE KINASE YPDA"/>
    <property type="match status" value="1"/>
</dbReference>
<keyword evidence="9" id="KW-0067">ATP-binding</keyword>
<keyword evidence="10" id="KW-0902">Two-component regulatory system</keyword>
<gene>
    <name evidence="15" type="ORF">CR203_11730</name>
</gene>
<feature type="domain" description="HAMP" evidence="14">
    <location>
        <begin position="326"/>
        <end position="381"/>
    </location>
</feature>
<dbReference type="SMART" id="SM00304">
    <property type="entry name" value="HAMP"/>
    <property type="match status" value="1"/>
</dbReference>
<feature type="transmembrane region" description="Helical" evidence="12">
    <location>
        <begin position="38"/>
        <end position="60"/>
    </location>
</feature>
<dbReference type="InterPro" id="IPR050640">
    <property type="entry name" value="Bact_2-comp_sensor_kinase"/>
</dbReference>
<dbReference type="InterPro" id="IPR036890">
    <property type="entry name" value="HATPase_C_sf"/>
</dbReference>
<evidence type="ECO:0000256" key="7">
    <source>
        <dbReference type="ARBA" id="ARBA00022741"/>
    </source>
</evidence>
<evidence type="ECO:0000256" key="4">
    <source>
        <dbReference type="ARBA" id="ARBA00022475"/>
    </source>
</evidence>
<dbReference type="PROSITE" id="PS50885">
    <property type="entry name" value="HAMP"/>
    <property type="match status" value="1"/>
</dbReference>
<dbReference type="GO" id="GO:0005886">
    <property type="term" value="C:plasma membrane"/>
    <property type="evidence" value="ECO:0007669"/>
    <property type="project" value="UniProtKB-SubCell"/>
</dbReference>
<reference evidence="15 16" key="1">
    <citation type="submission" date="2017-10" db="EMBL/GenBank/DDBJ databases">
        <title>Bacillus sp. nov., a halophilic bacterium isolated from a Keqin Lake.</title>
        <authorList>
            <person name="Wang H."/>
        </authorList>
    </citation>
    <scope>NUCLEOTIDE SEQUENCE [LARGE SCALE GENOMIC DNA]</scope>
    <source>
        <strain evidence="15 16">KCTC 13187</strain>
    </source>
</reference>
<keyword evidence="12" id="KW-0812">Transmembrane</keyword>
<dbReference type="InterPro" id="IPR003660">
    <property type="entry name" value="HAMP_dom"/>
</dbReference>
<dbReference type="Gene3D" id="6.10.340.10">
    <property type="match status" value="1"/>
</dbReference>
<proteinExistence type="predicted"/>
<dbReference type="Pfam" id="PF02518">
    <property type="entry name" value="HATPase_c"/>
    <property type="match status" value="1"/>
</dbReference>
<keyword evidence="16" id="KW-1185">Reference proteome</keyword>
<dbReference type="GO" id="GO:0000155">
    <property type="term" value="F:phosphorelay sensor kinase activity"/>
    <property type="evidence" value="ECO:0007669"/>
    <property type="project" value="InterPro"/>
</dbReference>
<evidence type="ECO:0000256" key="8">
    <source>
        <dbReference type="ARBA" id="ARBA00022777"/>
    </source>
</evidence>
<dbReference type="SMART" id="SM00387">
    <property type="entry name" value="HATPase_c"/>
    <property type="match status" value="1"/>
</dbReference>
<dbReference type="PANTHER" id="PTHR34220:SF7">
    <property type="entry name" value="SENSOR HISTIDINE KINASE YPDA"/>
    <property type="match status" value="1"/>
</dbReference>
<dbReference type="InterPro" id="IPR010559">
    <property type="entry name" value="Sig_transdc_His_kin_internal"/>
</dbReference>
<keyword evidence="12" id="KW-1133">Transmembrane helix</keyword>
<evidence type="ECO:0000256" key="2">
    <source>
        <dbReference type="ARBA" id="ARBA00004651"/>
    </source>
</evidence>
<evidence type="ECO:0000256" key="10">
    <source>
        <dbReference type="ARBA" id="ARBA00023012"/>
    </source>
</evidence>
<comment type="caution">
    <text evidence="15">The sequence shown here is derived from an EMBL/GenBank/DDBJ whole genome shotgun (WGS) entry which is preliminary data.</text>
</comment>
<name>A0A3A9KC30_9BACI</name>
<dbReference type="SUPFAM" id="SSF55874">
    <property type="entry name" value="ATPase domain of HSP90 chaperone/DNA topoisomerase II/histidine kinase"/>
    <property type="match status" value="1"/>
</dbReference>
<feature type="domain" description="Histidine kinase" evidence="13">
    <location>
        <begin position="492"/>
        <end position="594"/>
    </location>
</feature>
<keyword evidence="8" id="KW-0418">Kinase</keyword>
<dbReference type="Gene3D" id="3.30.565.10">
    <property type="entry name" value="Histidine kinase-like ATPase, C-terminal domain"/>
    <property type="match status" value="1"/>
</dbReference>
<comment type="catalytic activity">
    <reaction evidence="1">
        <text>ATP + protein L-histidine = ADP + protein N-phospho-L-histidine.</text>
        <dbReference type="EC" id="2.7.13.3"/>
    </reaction>
</comment>
<dbReference type="CDD" id="cd06225">
    <property type="entry name" value="HAMP"/>
    <property type="match status" value="1"/>
</dbReference>
<sequence>MKNSTRVISTIYFHCIRLMKALHPTNIFNRFTKISNKIFSLTFLLLFVFGIMGILTFYYLSVIYENKIYEESANTLHLSSTVLDRELEAIEEFSFQIVTDNYLQAYLDRLRVETISYESYITRMQIIERLILYVNQRSFIPSIQIVDANGKISIGGFSSEDVDIEKITAQVDAAGGSNVWYRDEQSNTLFAAREFKKQEKLSLDHLGYLIISLDLDDLIDNTLNLTPNKKFFITQGKDIIYSDVFQPNEVNSFLDLQVSDHYQIKDIDNEKYLVTPQSSRFFNMTYYNILPFENVSSQKTLITRIMLIYILLVVFITIFISRRSANAISKPIEELTQKMKTVQKGNFDQIEYDNKDYLKDEIGDLQQNFHIMLDKINELINENYRKQLVIKETEYKALQSQINPHFLYNTLDSINWMAKMNQQVKVSAMAEALGNMMRNIISKKDPLIKLKEELDIVKNYITIQKYRYEDRLDFELEGDPELNASLIPKLTIQPIVENAIQHALEEMVGTCKISVYILSKGENLTIKVRDNGSGIEKETIEQIYEGKVKSKGSGIGLYNINERIHLMFGQDYGVEIESEKGQGTTVTITLPFVKE</sequence>
<dbReference type="EMBL" id="PDOE01000004">
    <property type="protein sequence ID" value="RKL67173.1"/>
    <property type="molecule type" value="Genomic_DNA"/>
</dbReference>
<dbReference type="GO" id="GO:0005524">
    <property type="term" value="F:ATP binding"/>
    <property type="evidence" value="ECO:0007669"/>
    <property type="project" value="UniProtKB-KW"/>
</dbReference>
<keyword evidence="11 12" id="KW-0472">Membrane</keyword>
<keyword evidence="4" id="KW-1003">Cell membrane</keyword>
<dbReference type="AlphaFoldDB" id="A0A3A9KC30"/>
<dbReference type="Proteomes" id="UP000281498">
    <property type="component" value="Unassembled WGS sequence"/>
</dbReference>
<evidence type="ECO:0000256" key="9">
    <source>
        <dbReference type="ARBA" id="ARBA00022840"/>
    </source>
</evidence>
<dbReference type="Pfam" id="PF06580">
    <property type="entry name" value="His_kinase"/>
    <property type="match status" value="1"/>
</dbReference>
<dbReference type="Pfam" id="PF00672">
    <property type="entry name" value="HAMP"/>
    <property type="match status" value="1"/>
</dbReference>
<evidence type="ECO:0000256" key="3">
    <source>
        <dbReference type="ARBA" id="ARBA00012438"/>
    </source>
</evidence>
<dbReference type="EC" id="2.7.13.3" evidence="3"/>
<dbReference type="InterPro" id="IPR005467">
    <property type="entry name" value="His_kinase_dom"/>
</dbReference>
<evidence type="ECO:0000256" key="11">
    <source>
        <dbReference type="ARBA" id="ARBA00023136"/>
    </source>
</evidence>
<keyword evidence="7" id="KW-0547">Nucleotide-binding</keyword>
<dbReference type="SUPFAM" id="SSF158472">
    <property type="entry name" value="HAMP domain-like"/>
    <property type="match status" value="1"/>
</dbReference>
<dbReference type="InterPro" id="IPR004358">
    <property type="entry name" value="Sig_transdc_His_kin-like_C"/>
</dbReference>
<evidence type="ECO:0000256" key="6">
    <source>
        <dbReference type="ARBA" id="ARBA00022679"/>
    </source>
</evidence>
<evidence type="ECO:0000256" key="1">
    <source>
        <dbReference type="ARBA" id="ARBA00000085"/>
    </source>
</evidence>
<evidence type="ECO:0000313" key="16">
    <source>
        <dbReference type="Proteomes" id="UP000281498"/>
    </source>
</evidence>
<keyword evidence="5" id="KW-0597">Phosphoprotein</keyword>
<evidence type="ECO:0000313" key="15">
    <source>
        <dbReference type="EMBL" id="RKL67173.1"/>
    </source>
</evidence>
<organism evidence="15 16">
    <name type="scientific">Salipaludibacillus neizhouensis</name>
    <dbReference type="NCBI Taxonomy" id="885475"/>
    <lineage>
        <taxon>Bacteria</taxon>
        <taxon>Bacillati</taxon>
        <taxon>Bacillota</taxon>
        <taxon>Bacilli</taxon>
        <taxon>Bacillales</taxon>
        <taxon>Bacillaceae</taxon>
    </lineage>
</organism>
<dbReference type="InterPro" id="IPR003594">
    <property type="entry name" value="HATPase_dom"/>
</dbReference>
<dbReference type="OrthoDB" id="9776552at2"/>
<protein>
    <recommendedName>
        <fullName evidence="3">histidine kinase</fullName>
        <ecNumber evidence="3">2.7.13.3</ecNumber>
    </recommendedName>
</protein>
<comment type="subcellular location">
    <subcellularLocation>
        <location evidence="2">Cell membrane</location>
        <topology evidence="2">Multi-pass membrane protein</topology>
    </subcellularLocation>
</comment>
<dbReference type="PRINTS" id="PR00344">
    <property type="entry name" value="BCTRLSENSOR"/>
</dbReference>